<keyword evidence="4" id="KW-0132">Cell division</keyword>
<evidence type="ECO:0000256" key="6">
    <source>
        <dbReference type="ARBA" id="ARBA00022838"/>
    </source>
</evidence>
<evidence type="ECO:0000256" key="4">
    <source>
        <dbReference type="ARBA" id="ARBA00022618"/>
    </source>
</evidence>
<feature type="compositionally biased region" description="Polar residues" evidence="10">
    <location>
        <begin position="1"/>
        <end position="10"/>
    </location>
</feature>
<keyword evidence="5" id="KW-0498">Mitosis</keyword>
<dbReference type="GO" id="GO:0005634">
    <property type="term" value="C:nucleus"/>
    <property type="evidence" value="ECO:0007669"/>
    <property type="project" value="UniProtKB-SubCell"/>
</dbReference>
<keyword evidence="8" id="KW-0131">Cell cycle</keyword>
<dbReference type="AlphaFoldDB" id="A0A1A8L101"/>
<reference evidence="11" key="2">
    <citation type="submission" date="2016-06" db="EMBL/GenBank/DDBJ databases">
        <title>The genome of a short-lived fish provides insights into sex chromosome evolution and the genetic control of aging.</title>
        <authorList>
            <person name="Reichwald K."/>
            <person name="Felder M."/>
            <person name="Petzold A."/>
            <person name="Koch P."/>
            <person name="Groth M."/>
            <person name="Platzer M."/>
        </authorList>
    </citation>
    <scope>NUCLEOTIDE SEQUENCE</scope>
    <source>
        <tissue evidence="11">Brain</tissue>
    </source>
</reference>
<evidence type="ECO:0000256" key="1">
    <source>
        <dbReference type="ARBA" id="ARBA00004123"/>
    </source>
</evidence>
<keyword evidence="3" id="KW-0158">Chromosome</keyword>
<evidence type="ECO:0000256" key="5">
    <source>
        <dbReference type="ARBA" id="ARBA00022776"/>
    </source>
</evidence>
<dbReference type="Pfam" id="PF03980">
    <property type="entry name" value="Nnf1"/>
    <property type="match status" value="1"/>
</dbReference>
<dbReference type="InterPro" id="IPR007128">
    <property type="entry name" value="PMF1/Nnf1"/>
</dbReference>
<evidence type="ECO:0000256" key="3">
    <source>
        <dbReference type="ARBA" id="ARBA00022454"/>
    </source>
</evidence>
<evidence type="ECO:0000256" key="7">
    <source>
        <dbReference type="ARBA" id="ARBA00023242"/>
    </source>
</evidence>
<evidence type="ECO:0000313" key="11">
    <source>
        <dbReference type="EMBL" id="SBR37569.1"/>
    </source>
</evidence>
<feature type="compositionally biased region" description="Low complexity" evidence="10">
    <location>
        <begin position="15"/>
        <end position="26"/>
    </location>
</feature>
<feature type="region of interest" description="Disordered" evidence="10">
    <location>
        <begin position="1"/>
        <end position="45"/>
    </location>
</feature>
<proteinExistence type="predicted"/>
<dbReference type="GO" id="GO:0007059">
    <property type="term" value="P:chromosome segregation"/>
    <property type="evidence" value="ECO:0007669"/>
    <property type="project" value="TreeGrafter"/>
</dbReference>
<keyword evidence="9" id="KW-0137">Centromere</keyword>
<protein>
    <submittedName>
        <fullName evidence="11">Polyamine-modulated factor 1</fullName>
    </submittedName>
</protein>
<evidence type="ECO:0000256" key="2">
    <source>
        <dbReference type="ARBA" id="ARBA00004629"/>
    </source>
</evidence>
<dbReference type="PANTHER" id="PTHR15459:SF3">
    <property type="entry name" value="POLYAMINE-MODULATED FACTOR 1"/>
    <property type="match status" value="1"/>
</dbReference>
<dbReference type="EMBL" id="HAEF01000187">
    <property type="protein sequence ID" value="SBR37569.1"/>
    <property type="molecule type" value="Transcribed_RNA"/>
</dbReference>
<dbReference type="GO" id="GO:0000444">
    <property type="term" value="C:MIS12/MIND type complex"/>
    <property type="evidence" value="ECO:0007669"/>
    <property type="project" value="InterPro"/>
</dbReference>
<accession>A0A1A8L101</accession>
<evidence type="ECO:0000256" key="8">
    <source>
        <dbReference type="ARBA" id="ARBA00023306"/>
    </source>
</evidence>
<sequence length="228" mass="25742">MEDGSVSSQHAVVENNGNGSAANQAAVEQVSADTPKPEAAGKPTEEVAARYSRLKLFDKVMQKSLNKFIEHAGFKGFASMFHPLYKKNPQMMEIIHKQFIEELQKTIQEDITRLMEEGMLEYKLNELDKLENAAKDNPESVWRPSGDPEQDLCSFLMPYYQKQEAYVKLELKKIRAENAALAEQVQAGREGIAQTEQHISTAVEEWRASLAEFEQMASCFHPADVFDV</sequence>
<gene>
    <name evidence="11" type="primary">PMF1</name>
</gene>
<name>A0A1A8L101_9TELE</name>
<evidence type="ECO:0000256" key="9">
    <source>
        <dbReference type="ARBA" id="ARBA00023328"/>
    </source>
</evidence>
<reference evidence="11" key="1">
    <citation type="submission" date="2016-05" db="EMBL/GenBank/DDBJ databases">
        <authorList>
            <person name="Lavstsen T."/>
            <person name="Jespersen J.S."/>
        </authorList>
    </citation>
    <scope>NUCLEOTIDE SEQUENCE</scope>
    <source>
        <tissue evidence="11">Brain</tissue>
    </source>
</reference>
<keyword evidence="7" id="KW-0539">Nucleus</keyword>
<dbReference type="GO" id="GO:0051301">
    <property type="term" value="P:cell division"/>
    <property type="evidence" value="ECO:0007669"/>
    <property type="project" value="UniProtKB-KW"/>
</dbReference>
<organism evidence="11">
    <name type="scientific">Nothobranchius pienaari</name>
    <dbReference type="NCBI Taxonomy" id="704102"/>
    <lineage>
        <taxon>Eukaryota</taxon>
        <taxon>Metazoa</taxon>
        <taxon>Chordata</taxon>
        <taxon>Craniata</taxon>
        <taxon>Vertebrata</taxon>
        <taxon>Euteleostomi</taxon>
        <taxon>Actinopterygii</taxon>
        <taxon>Neopterygii</taxon>
        <taxon>Teleostei</taxon>
        <taxon>Neoteleostei</taxon>
        <taxon>Acanthomorphata</taxon>
        <taxon>Ovalentaria</taxon>
        <taxon>Atherinomorphae</taxon>
        <taxon>Cyprinodontiformes</taxon>
        <taxon>Nothobranchiidae</taxon>
        <taxon>Nothobranchius</taxon>
    </lineage>
</organism>
<dbReference type="PANTHER" id="PTHR15459">
    <property type="entry name" value="POLYAMINE-MODULATED FACTOR 1"/>
    <property type="match status" value="1"/>
</dbReference>
<evidence type="ECO:0000256" key="10">
    <source>
        <dbReference type="SAM" id="MobiDB-lite"/>
    </source>
</evidence>
<comment type="subcellular location">
    <subcellularLocation>
        <location evidence="2">Chromosome</location>
        <location evidence="2">Centromere</location>
        <location evidence="2">Kinetochore</location>
    </subcellularLocation>
    <subcellularLocation>
        <location evidence="1">Nucleus</location>
    </subcellularLocation>
</comment>
<keyword evidence="6" id="KW-0995">Kinetochore</keyword>